<evidence type="ECO:0000256" key="2">
    <source>
        <dbReference type="PIRSR" id="PIRSR015753-2"/>
    </source>
</evidence>
<dbReference type="SUPFAM" id="SSF52833">
    <property type="entry name" value="Thioredoxin-like"/>
    <property type="match status" value="1"/>
</dbReference>
<dbReference type="Gene3D" id="3.40.30.10">
    <property type="entry name" value="Glutaredoxin"/>
    <property type="match status" value="1"/>
</dbReference>
<feature type="binding site" evidence="2">
    <location>
        <begin position="147"/>
        <end position="148"/>
    </location>
    <ligand>
        <name>glutathione</name>
        <dbReference type="ChEBI" id="CHEBI:57925"/>
    </ligand>
</feature>
<dbReference type="InterPro" id="IPR016639">
    <property type="entry name" value="GST_Omega/GSH"/>
</dbReference>
<feature type="binding site" evidence="2">
    <location>
        <position position="96"/>
    </location>
    <ligand>
        <name>glutathione</name>
        <dbReference type="ChEBI" id="CHEBI:57925"/>
    </ligand>
</feature>
<dbReference type="InterPro" id="IPR036249">
    <property type="entry name" value="Thioredoxin-like_sf"/>
</dbReference>
<dbReference type="AlphaFoldDB" id="A0A4R7JIH7"/>
<dbReference type="SFLD" id="SFLDG01148">
    <property type="entry name" value="Xi_(cytGST)"/>
    <property type="match status" value="1"/>
</dbReference>
<feature type="active site" description="Proton donor/acceptor" evidence="1">
    <location>
        <position position="194"/>
    </location>
</feature>
<dbReference type="CDD" id="cd03190">
    <property type="entry name" value="GST_C_Omega_like"/>
    <property type="match status" value="1"/>
</dbReference>
<dbReference type="SFLD" id="SFLDG01206">
    <property type="entry name" value="Xi.1"/>
    <property type="match status" value="1"/>
</dbReference>
<proteinExistence type="predicted"/>
<evidence type="ECO:0000259" key="4">
    <source>
        <dbReference type="PROSITE" id="PS50405"/>
    </source>
</evidence>
<dbReference type="SUPFAM" id="SSF47616">
    <property type="entry name" value="GST C-terminal domain-like"/>
    <property type="match status" value="1"/>
</dbReference>
<feature type="binding site" evidence="2">
    <location>
        <begin position="129"/>
        <end position="132"/>
    </location>
    <ligand>
        <name>glutathione</name>
        <dbReference type="ChEBI" id="CHEBI:57925"/>
    </ligand>
</feature>
<evidence type="ECO:0000313" key="5">
    <source>
        <dbReference type="EMBL" id="TDT37106.1"/>
    </source>
</evidence>
<dbReference type="PROSITE" id="PS50405">
    <property type="entry name" value="GST_CTER"/>
    <property type="match status" value="1"/>
</dbReference>
<dbReference type="Pfam" id="PF13410">
    <property type="entry name" value="GST_C_2"/>
    <property type="match status" value="1"/>
</dbReference>
<feature type="domain" description="GST C-terminal" evidence="4">
    <location>
        <begin position="168"/>
        <end position="295"/>
    </location>
</feature>
<evidence type="ECO:0000256" key="3">
    <source>
        <dbReference type="PIRSR" id="PIRSR015753-3"/>
    </source>
</evidence>
<gene>
    <name evidence="5" type="ORF">DES49_3058</name>
</gene>
<keyword evidence="5" id="KW-0808">Transferase</keyword>
<name>A0A4R7JIH7_9GAMM</name>
<dbReference type="PANTHER" id="PTHR32419:SF6">
    <property type="entry name" value="GLUTATHIONE S-TRANSFERASE OMEGA-LIKE 1-RELATED"/>
    <property type="match status" value="1"/>
</dbReference>
<sequence length="338" mass="38921">MGLLIEGVWHDQWYDTAKSRGEFVRESAQFRNWVTADGAAGPTGEAGFRAEPGRYHLYVSLACPWAHRTLIFRKLKGLEDSISLSIVHPDMLENGWEFRPDEPFHQDTVNDARYMHQIYTADTPDYTGRVTIPLLWDKQQQRIVSNESADIIRMFNSAFDDVGATPLDFYPEALRDEINAVNEGIYHNVNNGVYRAGFATAQDKYEQAFQEVFSTLDWLEERLSGQRYLVGNRLTEADWRLFTTLVRFDAVYYSHFKCNRHQLRDFPNLQGYLKDLYQVPGVSETVNLDQIKRHYYRSQRTINPTQIVPVGPKVELADGHDRARLGPDFPEACSTQAG</sequence>
<comment type="caution">
    <text evidence="5">The sequence shown here is derived from an EMBL/GenBank/DDBJ whole genome shotgun (WGS) entry which is preliminary data.</text>
</comment>
<dbReference type="InterPro" id="IPR047047">
    <property type="entry name" value="GST_Omega-like_C"/>
</dbReference>
<dbReference type="GO" id="GO:0005737">
    <property type="term" value="C:cytoplasm"/>
    <property type="evidence" value="ECO:0007669"/>
    <property type="project" value="TreeGrafter"/>
</dbReference>
<dbReference type="Gene3D" id="1.20.1050.10">
    <property type="match status" value="1"/>
</dbReference>
<dbReference type="PIRSF" id="PIRSF015753">
    <property type="entry name" value="GST"/>
    <property type="match status" value="1"/>
</dbReference>
<dbReference type="GO" id="GO:0004364">
    <property type="term" value="F:glutathione transferase activity"/>
    <property type="evidence" value="ECO:0007669"/>
    <property type="project" value="InterPro"/>
</dbReference>
<reference evidence="5 6" key="1">
    <citation type="submission" date="2019-03" db="EMBL/GenBank/DDBJ databases">
        <title>Genomic Encyclopedia of Type Strains, Phase IV (KMG-IV): sequencing the most valuable type-strain genomes for metagenomic binning, comparative biology and taxonomic classification.</title>
        <authorList>
            <person name="Goeker M."/>
        </authorList>
    </citation>
    <scope>NUCLEOTIDE SEQUENCE [LARGE SCALE GENOMIC DNA]</scope>
    <source>
        <strain evidence="5 6">DSM 15505</strain>
    </source>
</reference>
<dbReference type="Pfam" id="PF13409">
    <property type="entry name" value="GST_N_2"/>
    <property type="match status" value="1"/>
</dbReference>
<dbReference type="PANTHER" id="PTHR32419">
    <property type="entry name" value="GLUTATHIONYL-HYDROQUINONE REDUCTASE"/>
    <property type="match status" value="1"/>
</dbReference>
<dbReference type="FunFam" id="3.40.30.10:FF:000058">
    <property type="entry name" value="Glutathione S-transferase, omega"/>
    <property type="match status" value="1"/>
</dbReference>
<dbReference type="InterPro" id="IPR036282">
    <property type="entry name" value="Glutathione-S-Trfase_C_sf"/>
</dbReference>
<evidence type="ECO:0000256" key="1">
    <source>
        <dbReference type="PIRSR" id="PIRSR015753-1"/>
    </source>
</evidence>
<accession>A0A4R7JIH7</accession>
<feature type="site" description="Lowers pKa of active site Cys" evidence="3">
    <location>
        <position position="252"/>
    </location>
</feature>
<evidence type="ECO:0000313" key="6">
    <source>
        <dbReference type="Proteomes" id="UP000295830"/>
    </source>
</evidence>
<keyword evidence="6" id="KW-1185">Reference proteome</keyword>
<protein>
    <submittedName>
        <fullName evidence="5">Putative glutathione S-transferase</fullName>
    </submittedName>
</protein>
<feature type="site" description="Lowers pKa of active site Cys" evidence="3">
    <location>
        <position position="295"/>
    </location>
</feature>
<dbReference type="Proteomes" id="UP000295830">
    <property type="component" value="Unassembled WGS sequence"/>
</dbReference>
<dbReference type="SFLD" id="SFLDS00019">
    <property type="entry name" value="Glutathione_Transferase_(cytos"/>
    <property type="match status" value="1"/>
</dbReference>
<feature type="active site" description="Nucleophile" evidence="1">
    <location>
        <position position="63"/>
    </location>
</feature>
<dbReference type="OrthoDB" id="9769158at2"/>
<dbReference type="EMBL" id="SOAX01000008">
    <property type="protein sequence ID" value="TDT37106.1"/>
    <property type="molecule type" value="Genomic_DNA"/>
</dbReference>
<dbReference type="RefSeq" id="WP_133737268.1">
    <property type="nucleotide sequence ID" value="NZ_SOAX01000008.1"/>
</dbReference>
<dbReference type="InterPro" id="IPR010987">
    <property type="entry name" value="Glutathione-S-Trfase_C-like"/>
</dbReference>
<dbReference type="InterPro" id="IPR004045">
    <property type="entry name" value="Glutathione_S-Trfase_N"/>
</dbReference>
<dbReference type="InterPro" id="IPR040079">
    <property type="entry name" value="Glutathione_S-Trfase"/>
</dbReference>
<organism evidence="5 6">
    <name type="scientific">Halospina denitrificans</name>
    <dbReference type="NCBI Taxonomy" id="332522"/>
    <lineage>
        <taxon>Bacteria</taxon>
        <taxon>Pseudomonadati</taxon>
        <taxon>Pseudomonadota</taxon>
        <taxon>Gammaproteobacteria</taxon>
        <taxon>Halospina</taxon>
    </lineage>
</organism>